<dbReference type="InterPro" id="IPR011010">
    <property type="entry name" value="DNA_brk_join_enz"/>
</dbReference>
<evidence type="ECO:0000259" key="5">
    <source>
        <dbReference type="PROSITE" id="PS51898"/>
    </source>
</evidence>
<keyword evidence="7" id="KW-1185">Reference proteome</keyword>
<evidence type="ECO:0000256" key="3">
    <source>
        <dbReference type="ARBA" id="ARBA00023125"/>
    </source>
</evidence>
<dbReference type="InterPro" id="IPR038488">
    <property type="entry name" value="Integrase_DNA-bd_sf"/>
</dbReference>
<dbReference type="RefSeq" id="WP_284296874.1">
    <property type="nucleotide sequence ID" value="NZ_BSSV01000002.1"/>
</dbReference>
<name>A0ABQ6HAF5_9GAMM</name>
<dbReference type="InterPro" id="IPR025166">
    <property type="entry name" value="Integrase_DNA_bind_dom"/>
</dbReference>
<dbReference type="PANTHER" id="PTHR30629">
    <property type="entry name" value="PROPHAGE INTEGRASE"/>
    <property type="match status" value="1"/>
</dbReference>
<dbReference type="Pfam" id="PF00589">
    <property type="entry name" value="Phage_integrase"/>
    <property type="match status" value="1"/>
</dbReference>
<protein>
    <submittedName>
        <fullName evidence="6">Integrase</fullName>
    </submittedName>
</protein>
<dbReference type="PROSITE" id="PS51898">
    <property type="entry name" value="TYR_RECOMBINASE"/>
    <property type="match status" value="1"/>
</dbReference>
<proteinExistence type="inferred from homology"/>
<dbReference type="PANTHER" id="PTHR30629:SF2">
    <property type="entry name" value="PROPHAGE INTEGRASE INTS-RELATED"/>
    <property type="match status" value="1"/>
</dbReference>
<dbReference type="Proteomes" id="UP001157134">
    <property type="component" value="Unassembled WGS sequence"/>
</dbReference>
<dbReference type="SUPFAM" id="SSF56349">
    <property type="entry name" value="DNA breaking-rejoining enzymes"/>
    <property type="match status" value="1"/>
</dbReference>
<dbReference type="InterPro" id="IPR010998">
    <property type="entry name" value="Integrase_recombinase_N"/>
</dbReference>
<organism evidence="6 7">
    <name type="scientific">Thalassotalea loyana</name>
    <dbReference type="NCBI Taxonomy" id="280483"/>
    <lineage>
        <taxon>Bacteria</taxon>
        <taxon>Pseudomonadati</taxon>
        <taxon>Pseudomonadota</taxon>
        <taxon>Gammaproteobacteria</taxon>
        <taxon>Alteromonadales</taxon>
        <taxon>Colwelliaceae</taxon>
        <taxon>Thalassotalea</taxon>
    </lineage>
</organism>
<evidence type="ECO:0000256" key="1">
    <source>
        <dbReference type="ARBA" id="ARBA00008857"/>
    </source>
</evidence>
<dbReference type="CDD" id="cd00801">
    <property type="entry name" value="INT_P4_C"/>
    <property type="match status" value="1"/>
</dbReference>
<dbReference type="Gene3D" id="1.10.150.130">
    <property type="match status" value="1"/>
</dbReference>
<gene>
    <name evidence="6" type="ORF">tloyanaT_13500</name>
</gene>
<dbReference type="InterPro" id="IPR002104">
    <property type="entry name" value="Integrase_catalytic"/>
</dbReference>
<sequence>MNITNKWLEKVFESPREKTEIFKDDKRDGLAARVSPKGKITWQYRYYYFDVVKQKSTQRRIDLGVYPEMPLAAARKERDRLAEYLDKNEDPKQVLLIEKDGIQSRQTVKQVFEQWYSSASAGKRKSNNMLMNRVNYWILPKFGKVHFDKIPVIDWINFIQDVADEKPESARSLISEIKQASKWAKKAKLIDTLPLVEYSATDFGIKRRVKDRVLADHEISLIFTAIQKSMLRPANKALFTLLFYYGCRVGELRQAEIKHFDLVKGIWTVPAEISKTGNDIKRPIIPEFVPIIKFAIDLSSSNTLLFPCSKSEEDRVVGDRSHIGIPYNLTAWIDKHRPQPEKFKHWSTHDIRRTARTNWEKLRIDDRYSEKMLGHVLQGVLKNYNHHDYLEEMADAYRQWFYKLEQIQGRASNVTPITRNKAG</sequence>
<comment type="similarity">
    <text evidence="1">Belongs to the 'phage' integrase family.</text>
</comment>
<dbReference type="InterPro" id="IPR050808">
    <property type="entry name" value="Phage_Integrase"/>
</dbReference>
<dbReference type="Gene3D" id="3.30.160.390">
    <property type="entry name" value="Integrase, DNA-binding domain"/>
    <property type="match status" value="1"/>
</dbReference>
<feature type="domain" description="Tyr recombinase" evidence="5">
    <location>
        <begin position="208"/>
        <end position="398"/>
    </location>
</feature>
<reference evidence="6 7" key="1">
    <citation type="submission" date="2023-03" db="EMBL/GenBank/DDBJ databases">
        <title>Thalassotalea loyana LMG 22536T draft genome sequence.</title>
        <authorList>
            <person name="Sawabe T."/>
        </authorList>
    </citation>
    <scope>NUCLEOTIDE SEQUENCE [LARGE SCALE GENOMIC DNA]</scope>
    <source>
        <strain evidence="6 7">LMG 22536</strain>
    </source>
</reference>
<evidence type="ECO:0000256" key="2">
    <source>
        <dbReference type="ARBA" id="ARBA00022908"/>
    </source>
</evidence>
<evidence type="ECO:0000313" key="7">
    <source>
        <dbReference type="Proteomes" id="UP001157134"/>
    </source>
</evidence>
<dbReference type="EMBL" id="BSSV01000002">
    <property type="protein sequence ID" value="GLX85098.1"/>
    <property type="molecule type" value="Genomic_DNA"/>
</dbReference>
<keyword evidence="3" id="KW-0238">DNA-binding</keyword>
<evidence type="ECO:0000256" key="4">
    <source>
        <dbReference type="ARBA" id="ARBA00023172"/>
    </source>
</evidence>
<evidence type="ECO:0000313" key="6">
    <source>
        <dbReference type="EMBL" id="GLX85098.1"/>
    </source>
</evidence>
<dbReference type="InterPro" id="IPR013762">
    <property type="entry name" value="Integrase-like_cat_sf"/>
</dbReference>
<keyword evidence="2" id="KW-0229">DNA integration</keyword>
<comment type="caution">
    <text evidence="6">The sequence shown here is derived from an EMBL/GenBank/DDBJ whole genome shotgun (WGS) entry which is preliminary data.</text>
</comment>
<accession>A0ABQ6HAF5</accession>
<dbReference type="Gene3D" id="1.10.443.10">
    <property type="entry name" value="Intergrase catalytic core"/>
    <property type="match status" value="1"/>
</dbReference>
<dbReference type="Pfam" id="PF13356">
    <property type="entry name" value="Arm-DNA-bind_3"/>
    <property type="match status" value="1"/>
</dbReference>
<keyword evidence="4" id="KW-0233">DNA recombination</keyword>